<comment type="caution">
    <text evidence="2">The sequence shown here is derived from an EMBL/GenBank/DDBJ whole genome shotgun (WGS) entry which is preliminary data.</text>
</comment>
<dbReference type="Proteomes" id="UP000585474">
    <property type="component" value="Unassembled WGS sequence"/>
</dbReference>
<evidence type="ECO:0000256" key="1">
    <source>
        <dbReference type="SAM" id="SignalP"/>
    </source>
</evidence>
<evidence type="ECO:0000313" key="2">
    <source>
        <dbReference type="EMBL" id="GFY91316.1"/>
    </source>
</evidence>
<feature type="chain" id="PRO_5029467247" evidence="1">
    <location>
        <begin position="26"/>
        <end position="69"/>
    </location>
</feature>
<name>A0A7J0EYP8_9ERIC</name>
<dbReference type="AlphaFoldDB" id="A0A7J0EYP8"/>
<accession>A0A7J0EYP8</accession>
<keyword evidence="3" id="KW-1185">Reference proteome</keyword>
<feature type="signal peptide" evidence="1">
    <location>
        <begin position="1"/>
        <end position="25"/>
    </location>
</feature>
<sequence length="69" mass="7124">MLAATTCGLIHLTGILLTHPDASNTSPPCPTPSSHPHPLLTVYQSPNLMVFYGAGWQIGGGGQGLGEKL</sequence>
<proteinExistence type="predicted"/>
<keyword evidence="1" id="KW-0732">Signal</keyword>
<reference evidence="2 3" key="1">
    <citation type="submission" date="2019-07" db="EMBL/GenBank/DDBJ databases">
        <title>De Novo Assembly of kiwifruit Actinidia rufa.</title>
        <authorList>
            <person name="Sugita-Konishi S."/>
            <person name="Sato K."/>
            <person name="Mori E."/>
            <person name="Abe Y."/>
            <person name="Kisaki G."/>
            <person name="Hamano K."/>
            <person name="Suezawa K."/>
            <person name="Otani M."/>
            <person name="Fukuda T."/>
            <person name="Manabe T."/>
            <person name="Gomi K."/>
            <person name="Tabuchi M."/>
            <person name="Akimitsu K."/>
            <person name="Kataoka I."/>
        </authorList>
    </citation>
    <scope>NUCLEOTIDE SEQUENCE [LARGE SCALE GENOMIC DNA]</scope>
    <source>
        <strain evidence="3">cv. Fuchu</strain>
    </source>
</reference>
<organism evidence="2 3">
    <name type="scientific">Actinidia rufa</name>
    <dbReference type="NCBI Taxonomy" id="165716"/>
    <lineage>
        <taxon>Eukaryota</taxon>
        <taxon>Viridiplantae</taxon>
        <taxon>Streptophyta</taxon>
        <taxon>Embryophyta</taxon>
        <taxon>Tracheophyta</taxon>
        <taxon>Spermatophyta</taxon>
        <taxon>Magnoliopsida</taxon>
        <taxon>eudicotyledons</taxon>
        <taxon>Gunneridae</taxon>
        <taxon>Pentapetalae</taxon>
        <taxon>asterids</taxon>
        <taxon>Ericales</taxon>
        <taxon>Actinidiaceae</taxon>
        <taxon>Actinidia</taxon>
    </lineage>
</organism>
<gene>
    <name evidence="2" type="ORF">Acr_07g0015120</name>
</gene>
<dbReference type="EMBL" id="BJWL01000007">
    <property type="protein sequence ID" value="GFY91316.1"/>
    <property type="molecule type" value="Genomic_DNA"/>
</dbReference>
<evidence type="ECO:0000313" key="3">
    <source>
        <dbReference type="Proteomes" id="UP000585474"/>
    </source>
</evidence>
<protein>
    <submittedName>
        <fullName evidence="2">Uncharacterized protein</fullName>
    </submittedName>
</protein>